<evidence type="ECO:0000256" key="2">
    <source>
        <dbReference type="ARBA" id="ARBA00006275"/>
    </source>
</evidence>
<dbReference type="InterPro" id="IPR033985">
    <property type="entry name" value="SusD-like_N"/>
</dbReference>
<feature type="signal peptide" evidence="6">
    <location>
        <begin position="1"/>
        <end position="19"/>
    </location>
</feature>
<accession>F0SCP4</accession>
<reference evidence="10" key="2">
    <citation type="submission" date="2011-02" db="EMBL/GenBank/DDBJ databases">
        <title>The complete genome of Pedobacter saltans DSM 12145.</title>
        <authorList>
            <consortium name="US DOE Joint Genome Institute (JGI-PGF)"/>
            <person name="Lucas S."/>
            <person name="Copeland A."/>
            <person name="Lapidus A."/>
            <person name="Bruce D."/>
            <person name="Goodwin L."/>
            <person name="Pitluck S."/>
            <person name="Kyrpides N."/>
            <person name="Mavromatis K."/>
            <person name="Pagani I."/>
            <person name="Ivanova N."/>
            <person name="Ovchinnikova G."/>
            <person name="Lu M."/>
            <person name="Detter J.C."/>
            <person name="Han C."/>
            <person name="Land M."/>
            <person name="Hauser L."/>
            <person name="Markowitz V."/>
            <person name="Cheng J.-F."/>
            <person name="Hugenholtz P."/>
            <person name="Woyke T."/>
            <person name="Wu D."/>
            <person name="Tindall B."/>
            <person name="Pomrenke H.G."/>
            <person name="Brambilla E."/>
            <person name="Klenk H.-P."/>
            <person name="Eisen J.A."/>
        </authorList>
    </citation>
    <scope>NUCLEOTIDE SEQUENCE [LARGE SCALE GENOMIC DNA]</scope>
    <source>
        <strain evidence="10">ATCC 51119 / DSM 12145 / JCM 21818 / LMG 10337 / NBRC 100064 / NCIMB 13643</strain>
    </source>
</reference>
<dbReference type="KEGG" id="psn:Pedsa_3353"/>
<keyword evidence="10" id="KW-1185">Reference proteome</keyword>
<dbReference type="InterPro" id="IPR012944">
    <property type="entry name" value="SusD_RagB_dom"/>
</dbReference>
<evidence type="ECO:0000259" key="8">
    <source>
        <dbReference type="Pfam" id="PF14322"/>
    </source>
</evidence>
<evidence type="ECO:0000256" key="1">
    <source>
        <dbReference type="ARBA" id="ARBA00004442"/>
    </source>
</evidence>
<dbReference type="OrthoDB" id="5694214at2"/>
<evidence type="ECO:0000313" key="10">
    <source>
        <dbReference type="Proteomes" id="UP000000310"/>
    </source>
</evidence>
<proteinExistence type="inferred from homology"/>
<protein>
    <submittedName>
        <fullName evidence="9">RagB/SusD domain protein</fullName>
    </submittedName>
</protein>
<feature type="chain" id="PRO_5003260330" evidence="6">
    <location>
        <begin position="20"/>
        <end position="615"/>
    </location>
</feature>
<evidence type="ECO:0000256" key="4">
    <source>
        <dbReference type="ARBA" id="ARBA00023136"/>
    </source>
</evidence>
<feature type="domain" description="SusD-like N-terminal" evidence="8">
    <location>
        <begin position="95"/>
        <end position="230"/>
    </location>
</feature>
<dbReference type="HOGENOM" id="CLU_015553_1_1_10"/>
<dbReference type="GO" id="GO:0009279">
    <property type="term" value="C:cell outer membrane"/>
    <property type="evidence" value="ECO:0007669"/>
    <property type="project" value="UniProtKB-SubCell"/>
</dbReference>
<feature type="domain" description="RagB/SusD" evidence="7">
    <location>
        <begin position="343"/>
        <end position="521"/>
    </location>
</feature>
<dbReference type="InterPro" id="IPR011990">
    <property type="entry name" value="TPR-like_helical_dom_sf"/>
</dbReference>
<evidence type="ECO:0000259" key="7">
    <source>
        <dbReference type="Pfam" id="PF07980"/>
    </source>
</evidence>
<dbReference type="AlphaFoldDB" id="F0SCP4"/>
<keyword evidence="3 6" id="KW-0732">Signal</keyword>
<dbReference type="Pfam" id="PF07980">
    <property type="entry name" value="SusD_RagB"/>
    <property type="match status" value="1"/>
</dbReference>
<keyword evidence="5" id="KW-0998">Cell outer membrane</keyword>
<comment type="subcellular location">
    <subcellularLocation>
        <location evidence="1">Cell outer membrane</location>
    </subcellularLocation>
</comment>
<name>F0SCP4_PSESL</name>
<comment type="similarity">
    <text evidence="2">Belongs to the SusD family.</text>
</comment>
<evidence type="ECO:0000256" key="3">
    <source>
        <dbReference type="ARBA" id="ARBA00022729"/>
    </source>
</evidence>
<gene>
    <name evidence="9" type="ordered locus">Pedsa_3353</name>
</gene>
<dbReference type="EMBL" id="CP002545">
    <property type="protein sequence ID" value="ADY53888.1"/>
    <property type="molecule type" value="Genomic_DNA"/>
</dbReference>
<evidence type="ECO:0000313" key="9">
    <source>
        <dbReference type="EMBL" id="ADY53888.1"/>
    </source>
</evidence>
<keyword evidence="4" id="KW-0472">Membrane</keyword>
<sequence length="615" mass="69331">MKNKILIIAALASMGLASCKDYLLTSSPSEFTSDLVFTSPTYTEYALMGTYALLTQDQLYSARLPLNYATNTDIEIAGADATSYKDNGVRGLSNYVGNSSNTNIAREWSQMYKLIERANLCIQGIKTSPAMVTSDSTIMKGYLGEALTLRALVYSEIVKNWGDVPFKTEPTKYDLSNAYDVPTDRDTIYSRLIEDLQLAETYVPWIHSGGYNTAERVTKGFVKGLIARLALYRGGYSIRNKPGFPTERGSNWEYYYELARQKTSEIMSSGIHKLNANYIDIWKKLCLLQPDATFNENLFEVANGLGRSGEMGYSIGVRFYTNSKYGYGNNANVVSTTPVYFYSFDRSDIRRDITVAYYTYSNSSGEIKEFFQSNPFSYSIGKWDQRYMSTEFVSRNKAANGKIGYGINWVVMRYADVLLMFAEADNALRRGPSPDAKNALIQVRSRAFDVADRSAKVDAYVNALNDETSFFNALVNERAWEFGGEGIRKYDLIRWNLLSSKIEEQRVNFKKMLDKAAPYDNLPAYIFYKYDATGEIIDKKDINFYTDKGSANITGYTRVNWLSGLSDANKTDYKNRIDLFSSGLNATTPNRHLYPIAGSVISESRGSLTNSYGFQ</sequence>
<organism evidence="9 10">
    <name type="scientific">Pseudopedobacter saltans (strain ATCC 51119 / DSM 12145 / JCM 21818 / CCUG 39354 / LMG 10337 / NBRC 100064 / NCIMB 13643)</name>
    <name type="common">Pedobacter saltans</name>
    <dbReference type="NCBI Taxonomy" id="762903"/>
    <lineage>
        <taxon>Bacteria</taxon>
        <taxon>Pseudomonadati</taxon>
        <taxon>Bacteroidota</taxon>
        <taxon>Sphingobacteriia</taxon>
        <taxon>Sphingobacteriales</taxon>
        <taxon>Sphingobacteriaceae</taxon>
        <taxon>Pseudopedobacter</taxon>
    </lineage>
</organism>
<dbReference type="STRING" id="762903.Pedsa_3353"/>
<dbReference type="Gene3D" id="1.25.40.390">
    <property type="match status" value="1"/>
</dbReference>
<dbReference type="Proteomes" id="UP000000310">
    <property type="component" value="Chromosome"/>
</dbReference>
<dbReference type="Pfam" id="PF14322">
    <property type="entry name" value="SusD-like_3"/>
    <property type="match status" value="1"/>
</dbReference>
<evidence type="ECO:0000256" key="6">
    <source>
        <dbReference type="SAM" id="SignalP"/>
    </source>
</evidence>
<dbReference type="SUPFAM" id="SSF48452">
    <property type="entry name" value="TPR-like"/>
    <property type="match status" value="1"/>
</dbReference>
<dbReference type="eggNOG" id="COG0702">
    <property type="taxonomic scope" value="Bacteria"/>
</dbReference>
<reference evidence="9 10" key="1">
    <citation type="journal article" date="2011" name="Stand. Genomic Sci.">
        <title>Complete genome sequence of the gliding, heparinolytic Pedobacter saltans type strain (113).</title>
        <authorList>
            <person name="Liolios K."/>
            <person name="Sikorski J."/>
            <person name="Lu M."/>
            <person name="Nolan M."/>
            <person name="Lapidus A."/>
            <person name="Lucas S."/>
            <person name="Hammon N."/>
            <person name="Deshpande S."/>
            <person name="Cheng J.F."/>
            <person name="Tapia R."/>
            <person name="Han C."/>
            <person name="Goodwin L."/>
            <person name="Pitluck S."/>
            <person name="Huntemann M."/>
            <person name="Ivanova N."/>
            <person name="Pagani I."/>
            <person name="Mavromatis K."/>
            <person name="Ovchinikova G."/>
            <person name="Pati A."/>
            <person name="Chen A."/>
            <person name="Palaniappan K."/>
            <person name="Land M."/>
            <person name="Hauser L."/>
            <person name="Brambilla E.M."/>
            <person name="Kotsyurbenko O."/>
            <person name="Rohde M."/>
            <person name="Tindall B.J."/>
            <person name="Abt B."/>
            <person name="Goker M."/>
            <person name="Detter J.C."/>
            <person name="Woyke T."/>
            <person name="Bristow J."/>
            <person name="Eisen J.A."/>
            <person name="Markowitz V."/>
            <person name="Hugenholtz P."/>
            <person name="Klenk H.P."/>
            <person name="Kyrpides N.C."/>
        </authorList>
    </citation>
    <scope>NUCLEOTIDE SEQUENCE [LARGE SCALE GENOMIC DNA]</scope>
    <source>
        <strain evidence="10">ATCC 51119 / DSM 12145 / JCM 21818 / LMG 10337 / NBRC 100064 / NCIMB 13643</strain>
    </source>
</reference>
<dbReference type="PROSITE" id="PS51257">
    <property type="entry name" value="PROKAR_LIPOPROTEIN"/>
    <property type="match status" value="1"/>
</dbReference>
<evidence type="ECO:0000256" key="5">
    <source>
        <dbReference type="ARBA" id="ARBA00023237"/>
    </source>
</evidence>
<dbReference type="RefSeq" id="WP_013634371.1">
    <property type="nucleotide sequence ID" value="NC_015177.1"/>
</dbReference>